<feature type="compositionally biased region" description="Acidic residues" evidence="1">
    <location>
        <begin position="1606"/>
        <end position="1615"/>
    </location>
</feature>
<name>A0A1J1HG38_9DIPT</name>
<evidence type="ECO:0000259" key="2">
    <source>
        <dbReference type="Pfam" id="PF00498"/>
    </source>
</evidence>
<feature type="compositionally biased region" description="Basic and acidic residues" evidence="1">
    <location>
        <begin position="1199"/>
        <end position="1222"/>
    </location>
</feature>
<feature type="compositionally biased region" description="Acidic residues" evidence="1">
    <location>
        <begin position="664"/>
        <end position="679"/>
    </location>
</feature>
<evidence type="ECO:0000313" key="3">
    <source>
        <dbReference type="EMBL" id="CRK86951.1"/>
    </source>
</evidence>
<feature type="compositionally biased region" description="Polar residues" evidence="1">
    <location>
        <begin position="1229"/>
        <end position="1238"/>
    </location>
</feature>
<evidence type="ECO:0000256" key="1">
    <source>
        <dbReference type="SAM" id="MobiDB-lite"/>
    </source>
</evidence>
<feature type="compositionally biased region" description="Polar residues" evidence="1">
    <location>
        <begin position="1485"/>
        <end position="1494"/>
    </location>
</feature>
<dbReference type="Pfam" id="PF00498">
    <property type="entry name" value="FHA"/>
    <property type="match status" value="1"/>
</dbReference>
<feature type="compositionally biased region" description="Basic residues" evidence="1">
    <location>
        <begin position="1505"/>
        <end position="1515"/>
    </location>
</feature>
<feature type="region of interest" description="Disordered" evidence="1">
    <location>
        <begin position="1460"/>
        <end position="1859"/>
    </location>
</feature>
<dbReference type="OrthoDB" id="7744856at2759"/>
<proteinExistence type="predicted"/>
<feature type="compositionally biased region" description="Basic and acidic residues" evidence="1">
    <location>
        <begin position="1915"/>
        <end position="1934"/>
    </location>
</feature>
<sequence length="1980" mass="221029">MLSLKDIGELLLLKSDGSDGCTYATSEKCITVGTSLKCQIKYHGEDVKPEHFSIYVDDYGQVKIANRSTENPVKVNDVKVENKRFLKSGDVIDLLGFKMRWKTKADIKKALLSIPRSERKAKHSKPIKVKNKRVTMHQLNHYKKQNEKKPIATSSATQALTAPLNKENVAGNSALTSLNVSEMLITSFTPSKTKTPSRKTPLPEDAATTAADSSAATLNYSQFKTPTKGSVKKSMHVADFTTTCSTPKPSLLKSAIKNSISRGIPGVTPTPNRKTLTFSDKLQEEMECDESSLSTINVSSDEGSFKDLSDTSFSKAIVSELPLNSATGNIQVKVEPESGTQEANETSATSDSQKFEDEINDLVSSIDSILESDEEYKSFKEQTESEKIAEKNSSQTEITEEDATEVNARGMKVLSFIQTARDSITGGNKTEQILSSRYSNVTPNDSIVDSKATYDAATPKVSILETVEKLNENKSNFKTQNLTISPISSLTMKNNTEIIENYSVNTEMPKSLRSTRKHITNAFSSLNSSQIAETSLAGSEMLDTSIIQDQPNLNPGNVTETEFITLESKQQSPTQQNSSKNVIHFATEEDEGTDEVFEVSKTDYDDDDDESDDDDDDSDETSCSEDENKNNKTDANNQNRFRLSGEDLEDGIIPLDDSRNDETFLIDEEEQKVGEDDEKSEIADKDEEDRHQDSKLSTSNDQEICSNSLTAEISTEINESIEIPETQAFDYDEVEDIEKEKYDEVPAKEEKETTVDIIEEEFVDEVAETSTEIYSTVDKVVNRDEEEQIQVEEDKVSPKIDEQKNNLSCDSTKDSSEDLIVEEENNEDALDESKDLESFVFSETEFSAVEIDPGFMANTPVTKEKSPRNVNNAKEIELQEKESFGDNVVYNSIDGKATSGQKVDEALQKEQNAIQTELATLQDQPNIEMLSRTPGMEEKKNSRKTTIPETSEATKEFKKHLAIQSELATLQDQPNIEMLSRTPGMEEKKKTCRKTTIPEATETTEEFKKHLAIQAELATLQDHPNIEMLSKTPGMEEKKKTSRKTTIPEATEATEEFKKHLAIQSELATLQDHPNIEMLSKTPGMKEKKKTSRKTTIPEATEATKEFKKQLAIQVELATLQDQPNIEMLSRTLGMEEKKKTLRKTTIPEASEVTEEFKKHLAIQAELASLQEHPNIEMISKTPGMEEKKKNSRKTTIPNKDKLRSSFIESLKDKNQKEKDEEILPDDLPSTSEETSANEVKEEEKSNEIADVPESMDATDEYCGMEPVDEPVCVKKSTYLLVDDENETAEPSSAIPKTPETKNEEEKCAQPSTPRTPMLRGLERKNYVAMLGSARRRRSRSVNSNSNASPMVLPAVVDTKIIAETIPEEPKEKLVESEHDDINKPEVKRSLEVEVLIEATKSHSLRSTPKKDYRVLHSGLRRGRSASIDSVASNMSEAGMSSIRKKDQVVIEITGKVIKEADEETLEKESEENDQKIEEDVEVDVSSQQATIIVSVNDESETPKQHSKRQVRKINYRNVALGNTDKKTEESENKKVAEAKIDEDETESKPKGRRGRKRTKTQPTEVEIVEATEVPIIKLNDDSQEASTAPQNTRKGRKAKQQVNEQTEEEATEEEAPPKTRNQKGKANQAKKVDAVSEIPKSDTKRTRRGKKESQANDELNTSEVSVASSVASTSSRRKRTKKMTESVDEDASTLSVTPAIKRTRKTKKSETPIDTPVPSSQRETPATSGTKETAKGRRKATKTESTPVKRSRRLVEAEEEVEEDKKVNKKVETEEEPEAPTKPKRGRKAKTAEAEPVEEPEKEEEEVPEKRGAVKKPKTIRASKRTKTVEESTSIEAAEEAPKPKRGRKARTVEPEGAVEFEKEEEVLAKRVAVKNQKTTGKRTKLVEEESTSVPVTVEEPEVPAKRKRGGKAKNVDPEPEVESKKEEEEVRPKRGAAKKPKTAAANLEASKPSRGVKRTETAPQVTQPPTKRVTRNRK</sequence>
<feature type="region of interest" description="Disordered" evidence="1">
    <location>
        <begin position="189"/>
        <end position="213"/>
    </location>
</feature>
<feature type="region of interest" description="Disordered" evidence="1">
    <location>
        <begin position="931"/>
        <end position="953"/>
    </location>
</feature>
<dbReference type="SUPFAM" id="SSF49879">
    <property type="entry name" value="SMAD/FHA domain"/>
    <property type="match status" value="1"/>
</dbReference>
<feature type="domain" description="FHA" evidence="2">
    <location>
        <begin position="30"/>
        <end position="94"/>
    </location>
</feature>
<protein>
    <submittedName>
        <fullName evidence="3">CLUMA_CG000768, isoform A</fullName>
    </submittedName>
</protein>
<dbReference type="EMBL" id="CVRI01000002">
    <property type="protein sequence ID" value="CRK86951.1"/>
    <property type="molecule type" value="Genomic_DNA"/>
</dbReference>
<feature type="compositionally biased region" description="Low complexity" evidence="1">
    <location>
        <begin position="1663"/>
        <end position="1675"/>
    </location>
</feature>
<feature type="region of interest" description="Disordered" evidence="1">
    <location>
        <begin position="379"/>
        <end position="403"/>
    </location>
</feature>
<dbReference type="Proteomes" id="UP000183832">
    <property type="component" value="Unassembled WGS sequence"/>
</dbReference>
<feature type="region of interest" description="Disordered" evidence="1">
    <location>
        <begin position="328"/>
        <end position="355"/>
    </location>
</feature>
<feature type="compositionally biased region" description="Basic residues" evidence="1">
    <location>
        <begin position="1814"/>
        <end position="1827"/>
    </location>
</feature>
<feature type="region of interest" description="Disordered" evidence="1">
    <location>
        <begin position="1284"/>
        <end position="1323"/>
    </location>
</feature>
<evidence type="ECO:0000313" key="4">
    <source>
        <dbReference type="Proteomes" id="UP000183832"/>
    </source>
</evidence>
<feature type="compositionally biased region" description="Polar residues" evidence="1">
    <location>
        <begin position="338"/>
        <end position="352"/>
    </location>
</feature>
<dbReference type="STRING" id="568069.A0A1J1HG38"/>
<feature type="compositionally biased region" description="Basic and acidic residues" evidence="1">
    <location>
        <begin position="792"/>
        <end position="804"/>
    </location>
</feature>
<dbReference type="InterPro" id="IPR008984">
    <property type="entry name" value="SMAD_FHA_dom_sf"/>
</dbReference>
<dbReference type="InterPro" id="IPR000253">
    <property type="entry name" value="FHA_dom"/>
</dbReference>
<organism evidence="3 4">
    <name type="scientific">Clunio marinus</name>
    <dbReference type="NCBI Taxonomy" id="568069"/>
    <lineage>
        <taxon>Eukaryota</taxon>
        <taxon>Metazoa</taxon>
        <taxon>Ecdysozoa</taxon>
        <taxon>Arthropoda</taxon>
        <taxon>Hexapoda</taxon>
        <taxon>Insecta</taxon>
        <taxon>Pterygota</taxon>
        <taxon>Neoptera</taxon>
        <taxon>Endopterygota</taxon>
        <taxon>Diptera</taxon>
        <taxon>Nematocera</taxon>
        <taxon>Chironomoidea</taxon>
        <taxon>Chironomidae</taxon>
        <taxon>Clunio</taxon>
    </lineage>
</organism>
<feature type="compositionally biased region" description="Polar residues" evidence="1">
    <location>
        <begin position="1718"/>
        <end position="1732"/>
    </location>
</feature>
<feature type="compositionally biased region" description="Basic and acidic residues" evidence="1">
    <location>
        <begin position="1239"/>
        <end position="1248"/>
    </location>
</feature>
<accession>A0A1J1HG38</accession>
<keyword evidence="4" id="KW-1185">Reference proteome</keyword>
<feature type="compositionally biased region" description="Basic and acidic residues" evidence="1">
    <location>
        <begin position="1764"/>
        <end position="1773"/>
    </location>
</feature>
<feature type="compositionally biased region" description="Basic and acidic residues" evidence="1">
    <location>
        <begin position="379"/>
        <end position="390"/>
    </location>
</feature>
<feature type="region of interest" description="Disordered" evidence="1">
    <location>
        <begin position="586"/>
        <end position="703"/>
    </location>
</feature>
<gene>
    <name evidence="3" type="ORF">CLUMA_CG000768</name>
</gene>
<dbReference type="CDD" id="cd22673">
    <property type="entry name" value="FHA_Ki67"/>
    <property type="match status" value="1"/>
</dbReference>
<dbReference type="Gene3D" id="2.60.200.20">
    <property type="match status" value="1"/>
</dbReference>
<feature type="region of interest" description="Disordered" evidence="1">
    <location>
        <begin position="786"/>
        <end position="817"/>
    </location>
</feature>
<feature type="compositionally biased region" description="Acidic residues" evidence="1">
    <location>
        <begin position="604"/>
        <end position="625"/>
    </location>
</feature>
<feature type="compositionally biased region" description="Acidic residues" evidence="1">
    <location>
        <begin position="588"/>
        <end position="597"/>
    </location>
</feature>
<reference evidence="3 4" key="1">
    <citation type="submission" date="2015-04" db="EMBL/GenBank/DDBJ databases">
        <authorList>
            <person name="Syromyatnikov M.Y."/>
            <person name="Popov V.N."/>
        </authorList>
    </citation>
    <scope>NUCLEOTIDE SEQUENCE [LARGE SCALE GENOMIC DNA]</scope>
</reference>
<feature type="compositionally biased region" description="Basic and acidic residues" evidence="1">
    <location>
        <begin position="1524"/>
        <end position="1540"/>
    </location>
</feature>
<feature type="region of interest" description="Disordered" evidence="1">
    <location>
        <begin position="972"/>
        <end position="1006"/>
    </location>
</feature>
<feature type="compositionally biased region" description="Basic residues" evidence="1">
    <location>
        <begin position="1551"/>
        <end position="1560"/>
    </location>
</feature>
<feature type="region of interest" description="Disordered" evidence="1">
    <location>
        <begin position="1173"/>
        <end position="1255"/>
    </location>
</feature>
<feature type="compositionally biased region" description="Basic and acidic residues" evidence="1">
    <location>
        <begin position="1631"/>
        <end position="1645"/>
    </location>
</feature>
<feature type="compositionally biased region" description="Basic and acidic residues" evidence="1">
    <location>
        <begin position="680"/>
        <end position="694"/>
    </location>
</feature>
<feature type="compositionally biased region" description="Basic and acidic residues" evidence="1">
    <location>
        <begin position="1299"/>
        <end position="1308"/>
    </location>
</feature>
<feature type="compositionally biased region" description="Acidic residues" evidence="1">
    <location>
        <begin position="1461"/>
        <end position="1472"/>
    </location>
</feature>
<feature type="compositionally biased region" description="Acidic residues" evidence="1">
    <location>
        <begin position="1796"/>
        <end position="1808"/>
    </location>
</feature>
<feature type="region of interest" description="Disordered" evidence="1">
    <location>
        <begin position="1875"/>
        <end position="1980"/>
    </location>
</feature>